<name>A0ABP0HH60_9DINO</name>
<dbReference type="SMART" id="SM00184">
    <property type="entry name" value="RING"/>
    <property type="match status" value="1"/>
</dbReference>
<gene>
    <name evidence="6" type="ORF">SCF082_LOCUS1687</name>
</gene>
<evidence type="ECO:0000259" key="5">
    <source>
        <dbReference type="PROSITE" id="PS50089"/>
    </source>
</evidence>
<dbReference type="InterPro" id="IPR013083">
    <property type="entry name" value="Znf_RING/FYVE/PHD"/>
</dbReference>
<dbReference type="InterPro" id="IPR011989">
    <property type="entry name" value="ARM-like"/>
</dbReference>
<dbReference type="PROSITE" id="PS50089">
    <property type="entry name" value="ZF_RING_2"/>
    <property type="match status" value="1"/>
</dbReference>
<reference evidence="6 7" key="1">
    <citation type="submission" date="2024-02" db="EMBL/GenBank/DDBJ databases">
        <authorList>
            <person name="Chen Y."/>
            <person name="Shah S."/>
            <person name="Dougan E. K."/>
            <person name="Thang M."/>
            <person name="Chan C."/>
        </authorList>
    </citation>
    <scope>NUCLEOTIDE SEQUENCE [LARGE SCALE GENOMIC DNA]</scope>
</reference>
<dbReference type="InterPro" id="IPR050731">
    <property type="entry name" value="HRD1_E3_ubiq-ligases"/>
</dbReference>
<dbReference type="Proteomes" id="UP001642464">
    <property type="component" value="Unassembled WGS sequence"/>
</dbReference>
<evidence type="ECO:0000313" key="6">
    <source>
        <dbReference type="EMBL" id="CAK8989123.1"/>
    </source>
</evidence>
<comment type="caution">
    <text evidence="6">The sequence shown here is derived from an EMBL/GenBank/DDBJ whole genome shotgun (WGS) entry which is preliminary data.</text>
</comment>
<evidence type="ECO:0000256" key="4">
    <source>
        <dbReference type="PROSITE-ProRule" id="PRU00175"/>
    </source>
</evidence>
<evidence type="ECO:0000256" key="1">
    <source>
        <dbReference type="ARBA" id="ARBA00022723"/>
    </source>
</evidence>
<evidence type="ECO:0000313" key="7">
    <source>
        <dbReference type="Proteomes" id="UP001642464"/>
    </source>
</evidence>
<organism evidence="6 7">
    <name type="scientific">Durusdinium trenchii</name>
    <dbReference type="NCBI Taxonomy" id="1381693"/>
    <lineage>
        <taxon>Eukaryota</taxon>
        <taxon>Sar</taxon>
        <taxon>Alveolata</taxon>
        <taxon>Dinophyceae</taxon>
        <taxon>Suessiales</taxon>
        <taxon>Symbiodiniaceae</taxon>
        <taxon>Durusdinium</taxon>
    </lineage>
</organism>
<dbReference type="InterPro" id="IPR016024">
    <property type="entry name" value="ARM-type_fold"/>
</dbReference>
<keyword evidence="7" id="KW-1185">Reference proteome</keyword>
<evidence type="ECO:0000256" key="3">
    <source>
        <dbReference type="ARBA" id="ARBA00022833"/>
    </source>
</evidence>
<dbReference type="SUPFAM" id="SSF57850">
    <property type="entry name" value="RING/U-box"/>
    <property type="match status" value="1"/>
</dbReference>
<dbReference type="Gene3D" id="3.30.40.10">
    <property type="entry name" value="Zinc/RING finger domain, C3HC4 (zinc finger)"/>
    <property type="match status" value="1"/>
</dbReference>
<dbReference type="Gene3D" id="1.25.10.10">
    <property type="entry name" value="Leucine-rich Repeat Variant"/>
    <property type="match status" value="2"/>
</dbReference>
<dbReference type="SUPFAM" id="SSF48371">
    <property type="entry name" value="ARM repeat"/>
    <property type="match status" value="1"/>
</dbReference>
<dbReference type="PANTHER" id="PTHR22763">
    <property type="entry name" value="RING ZINC FINGER PROTEIN"/>
    <property type="match status" value="1"/>
</dbReference>
<protein>
    <submittedName>
        <fullName evidence="6">5'-3' exoribonuclease 4</fullName>
    </submittedName>
</protein>
<keyword evidence="1" id="KW-0479">Metal-binding</keyword>
<keyword evidence="2 4" id="KW-0863">Zinc-finger</keyword>
<keyword evidence="3" id="KW-0862">Zinc</keyword>
<evidence type="ECO:0000256" key="2">
    <source>
        <dbReference type="ARBA" id="ARBA00022771"/>
    </source>
</evidence>
<proteinExistence type="predicted"/>
<accession>A0ABP0HH60</accession>
<dbReference type="EMBL" id="CAXAMM010000814">
    <property type="protein sequence ID" value="CAK8989123.1"/>
    <property type="molecule type" value="Genomic_DNA"/>
</dbReference>
<feature type="domain" description="RING-type" evidence="5">
    <location>
        <begin position="35"/>
        <end position="75"/>
    </location>
</feature>
<dbReference type="InterPro" id="IPR001841">
    <property type="entry name" value="Znf_RING"/>
</dbReference>
<sequence length="498" mass="53652">MGATLARREEVRLLAEGSFPLQDRAERPEPSEELCAVCLSELSRARCFQLDCGHKYHSLCLASSFQIQQLCPLCRAGVSDATCTEVARSLFVGAGPHGARFAAELLTELGARQRTVDAELSSEETISAIQRAAKTGDDSKIPMIAALLQPEESGFSGDTQVELRLVAVQALRNLVPAFPGGWPGWQAVRGLLQKVALEDVAVEELRLCSIQALKEVSRRDAHDEALSVAFNILQDTTAGRELRLAAGSILQAIAVPNDVEVARAALLALDERYSCSLRTHAVQAIRTCAGPRGTSPWLIAELARLAARSEWPEARLEAMNLLGQLERFGGEGMQAAAAALDDKDEQVACAAVRAIGGLWPPEPGQSCDQALYALISLLQQAKSSELRCEVLLVLPRLVGRGISKAARAAGARLADEDISVSNAAAQALRKMSLRGDRELQEMLLEYLAHSDLEVCKVAVELLGFVSERGDEGERALIALREGPDEELAKLANASLRRL</sequence>
<dbReference type="Pfam" id="PF13639">
    <property type="entry name" value="zf-RING_2"/>
    <property type="match status" value="1"/>
</dbReference>